<name>A0A0E3WW85_METBA</name>
<keyword evidence="1" id="KW-0472">Membrane</keyword>
<evidence type="ECO:0000313" key="3">
    <source>
        <dbReference type="Proteomes" id="UP000033066"/>
    </source>
</evidence>
<dbReference type="Proteomes" id="UP000033066">
    <property type="component" value="Chromosome"/>
</dbReference>
<sequence>MKSTTTALMIISFGILALFLVFFLVIYQPGAGMYVRADKLQDPPEKYVEFSLADIEKYPYVQEAVKNPGTEIKLPFDNDDGNMTEFANIMYDNGTNYIKINNDYYDMHYESAD</sequence>
<protein>
    <submittedName>
        <fullName evidence="2">Uncharacterized protein</fullName>
    </submittedName>
</protein>
<evidence type="ECO:0000313" key="2">
    <source>
        <dbReference type="EMBL" id="AKB81919.1"/>
    </source>
</evidence>
<dbReference type="RefSeq" id="WP_048107338.1">
    <property type="nucleotide sequence ID" value="NZ_CP009517.1"/>
</dbReference>
<organism evidence="2 3">
    <name type="scientific">Methanosarcina barkeri 3</name>
    <dbReference type="NCBI Taxonomy" id="1434107"/>
    <lineage>
        <taxon>Archaea</taxon>
        <taxon>Methanobacteriati</taxon>
        <taxon>Methanobacteriota</taxon>
        <taxon>Stenosarchaea group</taxon>
        <taxon>Methanomicrobia</taxon>
        <taxon>Methanosarcinales</taxon>
        <taxon>Methanosarcinaceae</taxon>
        <taxon>Methanosarcina</taxon>
    </lineage>
</organism>
<dbReference type="KEGG" id="mbak:MSBR3_1341"/>
<gene>
    <name evidence="2" type="ORF">MSBR3_1341</name>
</gene>
<dbReference type="OrthoDB" id="133523at2157"/>
<dbReference type="GeneID" id="24788872"/>
<dbReference type="HOGENOM" id="CLU_171542_0_0_2"/>
<dbReference type="EMBL" id="CP009517">
    <property type="protein sequence ID" value="AKB81919.1"/>
    <property type="molecule type" value="Genomic_DNA"/>
</dbReference>
<evidence type="ECO:0000256" key="1">
    <source>
        <dbReference type="SAM" id="Phobius"/>
    </source>
</evidence>
<dbReference type="AlphaFoldDB" id="A0A0E3WW85"/>
<dbReference type="PATRIC" id="fig|1434107.4.peg.1753"/>
<keyword evidence="1" id="KW-1133">Transmembrane helix</keyword>
<reference evidence="2" key="1">
    <citation type="submission" date="2014-07" db="EMBL/GenBank/DDBJ databases">
        <title>Methanogenic archaea and the global carbon cycle.</title>
        <authorList>
            <person name="Henriksen J.R."/>
            <person name="Luke J."/>
            <person name="Reinhart S."/>
            <person name="Benedict M.N."/>
            <person name="Youngblut N.D."/>
            <person name="Metcalf M.E."/>
            <person name="Whitaker R.J."/>
            <person name="Metcalf W.W."/>
        </authorList>
    </citation>
    <scope>NUCLEOTIDE SEQUENCE [LARGE SCALE GENOMIC DNA]</scope>
    <source>
        <strain evidence="2">3</strain>
    </source>
</reference>
<accession>A0A0E3WW85</accession>
<keyword evidence="3" id="KW-1185">Reference proteome</keyword>
<keyword evidence="1" id="KW-0812">Transmembrane</keyword>
<feature type="transmembrane region" description="Helical" evidence="1">
    <location>
        <begin position="6"/>
        <end position="27"/>
    </location>
</feature>
<proteinExistence type="predicted"/>